<gene>
    <name evidence="1" type="ORF">ACFSTE_05115</name>
</gene>
<proteinExistence type="predicted"/>
<sequence>MKKGILLYVLIIICFGCHRTTNTDEKKDINLQNNALNIDTSLEDTPEVKGDFTIYEHDLSMYNEKYFMSITPRIDSAKNKYETNILLTQKIDTVFNKVINIDLLGKTILKYKIFEDSIEHFKIATEYELRKVVYHGVRTNDLYFEADIASETRQKNLKILFQISYLNKGETGKLFVNGFNEKGFGTNAGEIENERNRKVKKSH</sequence>
<evidence type="ECO:0000313" key="2">
    <source>
        <dbReference type="Proteomes" id="UP001597459"/>
    </source>
</evidence>
<dbReference type="Proteomes" id="UP001597459">
    <property type="component" value="Unassembled WGS sequence"/>
</dbReference>
<organism evidence="1 2">
    <name type="scientific">Aquimarina hainanensis</name>
    <dbReference type="NCBI Taxonomy" id="1578017"/>
    <lineage>
        <taxon>Bacteria</taxon>
        <taxon>Pseudomonadati</taxon>
        <taxon>Bacteroidota</taxon>
        <taxon>Flavobacteriia</taxon>
        <taxon>Flavobacteriales</taxon>
        <taxon>Flavobacteriaceae</taxon>
        <taxon>Aquimarina</taxon>
    </lineage>
</organism>
<reference evidence="2" key="1">
    <citation type="journal article" date="2019" name="Int. J. Syst. Evol. Microbiol.">
        <title>The Global Catalogue of Microorganisms (GCM) 10K type strain sequencing project: providing services to taxonomists for standard genome sequencing and annotation.</title>
        <authorList>
            <consortium name="The Broad Institute Genomics Platform"/>
            <consortium name="The Broad Institute Genome Sequencing Center for Infectious Disease"/>
            <person name="Wu L."/>
            <person name="Ma J."/>
        </authorList>
    </citation>
    <scope>NUCLEOTIDE SEQUENCE [LARGE SCALE GENOMIC DNA]</scope>
    <source>
        <strain evidence="2">KCTC 42423</strain>
    </source>
</reference>
<protein>
    <recommendedName>
        <fullName evidence="3">DUF4738 domain-containing protein</fullName>
    </recommendedName>
</protein>
<comment type="caution">
    <text evidence="1">The sequence shown here is derived from an EMBL/GenBank/DDBJ whole genome shotgun (WGS) entry which is preliminary data.</text>
</comment>
<accession>A0ABW5N4V8</accession>
<dbReference type="EMBL" id="JBHULX010000003">
    <property type="protein sequence ID" value="MFD2590201.1"/>
    <property type="molecule type" value="Genomic_DNA"/>
</dbReference>
<evidence type="ECO:0008006" key="3">
    <source>
        <dbReference type="Google" id="ProtNLM"/>
    </source>
</evidence>
<keyword evidence="2" id="KW-1185">Reference proteome</keyword>
<evidence type="ECO:0000313" key="1">
    <source>
        <dbReference type="EMBL" id="MFD2590201.1"/>
    </source>
</evidence>
<dbReference type="RefSeq" id="WP_378255635.1">
    <property type="nucleotide sequence ID" value="NZ_JBHSJV010000001.1"/>
</dbReference>
<name>A0ABW5N4V8_9FLAO</name>